<reference evidence="2 3" key="1">
    <citation type="journal article" date="2015" name="Genome Announc.">
        <title>Complete Genome Sequence of Cupriavidus basilensis 4G11, Isolated from the Oak Ridge Field Research Center Site.</title>
        <authorList>
            <person name="Ray J."/>
            <person name="Waters R.J."/>
            <person name="Skerker J.M."/>
            <person name="Kuehl J.V."/>
            <person name="Price M.N."/>
            <person name="Huang J."/>
            <person name="Chakraborty R."/>
            <person name="Arkin A.P."/>
            <person name="Deutschbauer A."/>
        </authorList>
    </citation>
    <scope>NUCLEOTIDE SEQUENCE [LARGE SCALE GENOMIC DNA]</scope>
    <source>
        <strain evidence="2">4G11</strain>
    </source>
</reference>
<sequence>MLGLLPGSGRQASWRQSTAALPSLPRRIRRLQAPDSALPYPHPFRESQGQP</sequence>
<evidence type="ECO:0000313" key="2">
    <source>
        <dbReference type="EMBL" id="AJG24828.1"/>
    </source>
</evidence>
<keyword evidence="3" id="KW-1185">Reference proteome</keyword>
<feature type="compositionally biased region" description="Polar residues" evidence="1">
    <location>
        <begin position="10"/>
        <end position="20"/>
    </location>
</feature>
<name>A0A0C4YP70_9BURK</name>
<dbReference type="EMBL" id="CP010537">
    <property type="protein sequence ID" value="AJG24828.1"/>
    <property type="molecule type" value="Genomic_DNA"/>
</dbReference>
<dbReference type="Proteomes" id="UP000031843">
    <property type="component" value="Chromosome secondary"/>
</dbReference>
<evidence type="ECO:0000313" key="3">
    <source>
        <dbReference type="Proteomes" id="UP000031843"/>
    </source>
</evidence>
<feature type="region of interest" description="Disordered" evidence="1">
    <location>
        <begin position="1"/>
        <end position="51"/>
    </location>
</feature>
<gene>
    <name evidence="2" type="ORF">RR42_s3252</name>
</gene>
<protein>
    <submittedName>
        <fullName evidence="2">Uncharacterized protein</fullName>
    </submittedName>
</protein>
<dbReference type="KEGG" id="cbw:RR42_s3252"/>
<organism evidence="2 3">
    <name type="scientific">Cupriavidus basilensis</name>
    <dbReference type="NCBI Taxonomy" id="68895"/>
    <lineage>
        <taxon>Bacteria</taxon>
        <taxon>Pseudomonadati</taxon>
        <taxon>Pseudomonadota</taxon>
        <taxon>Betaproteobacteria</taxon>
        <taxon>Burkholderiales</taxon>
        <taxon>Burkholderiaceae</taxon>
        <taxon>Cupriavidus</taxon>
    </lineage>
</organism>
<proteinExistence type="predicted"/>
<dbReference type="AlphaFoldDB" id="A0A0C4YP70"/>
<accession>A0A0C4YP70</accession>
<dbReference type="STRING" id="68895.RR42_s3252"/>
<evidence type="ECO:0000256" key="1">
    <source>
        <dbReference type="SAM" id="MobiDB-lite"/>
    </source>
</evidence>